<dbReference type="OrthoDB" id="6433584at2759"/>
<dbReference type="EMBL" id="BMAV01004951">
    <property type="protein sequence ID" value="GFY45657.1"/>
    <property type="molecule type" value="Genomic_DNA"/>
</dbReference>
<dbReference type="Pfam" id="PF05380">
    <property type="entry name" value="Peptidase_A17"/>
    <property type="match status" value="1"/>
</dbReference>
<accession>A0A8X6X3V2</accession>
<dbReference type="PANTHER" id="PTHR47331:SF1">
    <property type="entry name" value="GAG-LIKE PROTEIN"/>
    <property type="match status" value="1"/>
</dbReference>
<sequence>MSCPFNSKTNVTEDVDLKIEFLKWFEELISLKNLSVSLCFSPVINGQHNLSIHTFCDASQFAYAATVFVRIGYSGVAHVNLLAAKSRIAPVKTVTIPYLELLTATLGAGLCRFVLSALQWDNVK</sequence>
<dbReference type="InterPro" id="IPR008042">
    <property type="entry name" value="Retrotrans_Pao"/>
</dbReference>
<gene>
    <name evidence="1" type="primary">AVEN_225370_1</name>
    <name evidence="1" type="ORF">TNIN_102331</name>
</gene>
<keyword evidence="2" id="KW-1185">Reference proteome</keyword>
<protein>
    <submittedName>
        <fullName evidence="1">DUF1758 domain-containing protein</fullName>
    </submittedName>
</protein>
<dbReference type="PANTHER" id="PTHR47331">
    <property type="entry name" value="PHD-TYPE DOMAIN-CONTAINING PROTEIN"/>
    <property type="match status" value="1"/>
</dbReference>
<proteinExistence type="predicted"/>
<evidence type="ECO:0000313" key="1">
    <source>
        <dbReference type="EMBL" id="GFY45657.1"/>
    </source>
</evidence>
<evidence type="ECO:0000313" key="2">
    <source>
        <dbReference type="Proteomes" id="UP000886998"/>
    </source>
</evidence>
<reference evidence="1" key="1">
    <citation type="submission" date="2020-08" db="EMBL/GenBank/DDBJ databases">
        <title>Multicomponent nature underlies the extraordinary mechanical properties of spider dragline silk.</title>
        <authorList>
            <person name="Kono N."/>
            <person name="Nakamura H."/>
            <person name="Mori M."/>
            <person name="Yoshida Y."/>
            <person name="Ohtoshi R."/>
            <person name="Malay A.D."/>
            <person name="Moran D.A.P."/>
            <person name="Tomita M."/>
            <person name="Numata K."/>
            <person name="Arakawa K."/>
        </authorList>
    </citation>
    <scope>NUCLEOTIDE SEQUENCE</scope>
</reference>
<name>A0A8X6X3V2_9ARAC</name>
<comment type="caution">
    <text evidence="1">The sequence shown here is derived from an EMBL/GenBank/DDBJ whole genome shotgun (WGS) entry which is preliminary data.</text>
</comment>
<organism evidence="1 2">
    <name type="scientific">Trichonephila inaurata madagascariensis</name>
    <dbReference type="NCBI Taxonomy" id="2747483"/>
    <lineage>
        <taxon>Eukaryota</taxon>
        <taxon>Metazoa</taxon>
        <taxon>Ecdysozoa</taxon>
        <taxon>Arthropoda</taxon>
        <taxon>Chelicerata</taxon>
        <taxon>Arachnida</taxon>
        <taxon>Araneae</taxon>
        <taxon>Araneomorphae</taxon>
        <taxon>Entelegynae</taxon>
        <taxon>Araneoidea</taxon>
        <taxon>Nephilidae</taxon>
        <taxon>Trichonephila</taxon>
        <taxon>Trichonephila inaurata</taxon>
    </lineage>
</organism>
<dbReference type="AlphaFoldDB" id="A0A8X6X3V2"/>
<dbReference type="Proteomes" id="UP000886998">
    <property type="component" value="Unassembled WGS sequence"/>
</dbReference>